<dbReference type="RefSeq" id="WP_048622194.1">
    <property type="nucleotide sequence ID" value="NZ_BAABYU010000001.1"/>
</dbReference>
<evidence type="ECO:0000256" key="1">
    <source>
        <dbReference type="SAM" id="Phobius"/>
    </source>
</evidence>
<dbReference type="EMBL" id="QVLX01000007">
    <property type="protein sequence ID" value="RGE85689.1"/>
    <property type="molecule type" value="Genomic_DNA"/>
</dbReference>
<feature type="transmembrane region" description="Helical" evidence="1">
    <location>
        <begin position="20"/>
        <end position="42"/>
    </location>
</feature>
<dbReference type="Gene3D" id="1.20.144.10">
    <property type="entry name" value="Phosphatidic acid phosphatase type 2/haloperoxidase"/>
    <property type="match status" value="1"/>
</dbReference>
<evidence type="ECO:0000313" key="3">
    <source>
        <dbReference type="EMBL" id="RGE85689.1"/>
    </source>
</evidence>
<dbReference type="Proteomes" id="UP000261080">
    <property type="component" value="Unassembled WGS sequence"/>
</dbReference>
<proteinExistence type="predicted"/>
<feature type="transmembrane region" description="Helical" evidence="1">
    <location>
        <begin position="242"/>
        <end position="264"/>
    </location>
</feature>
<feature type="transmembrane region" description="Helical" evidence="1">
    <location>
        <begin position="200"/>
        <end position="221"/>
    </location>
</feature>
<feature type="transmembrane region" description="Helical" evidence="1">
    <location>
        <begin position="270"/>
        <end position="288"/>
    </location>
</feature>
<gene>
    <name evidence="3" type="ORF">DW016_11900</name>
</gene>
<dbReference type="OrthoDB" id="9789113at2"/>
<organism evidence="3 4">
    <name type="scientific">Sellimonas intestinalis</name>
    <dbReference type="NCBI Taxonomy" id="1653434"/>
    <lineage>
        <taxon>Bacteria</taxon>
        <taxon>Bacillati</taxon>
        <taxon>Bacillota</taxon>
        <taxon>Clostridia</taxon>
        <taxon>Lachnospirales</taxon>
        <taxon>Lachnospiraceae</taxon>
        <taxon>Sellimonas</taxon>
    </lineage>
</organism>
<evidence type="ECO:0000259" key="2">
    <source>
        <dbReference type="SMART" id="SM00014"/>
    </source>
</evidence>
<keyword evidence="1" id="KW-0812">Transmembrane</keyword>
<dbReference type="PANTHER" id="PTHR14969:SF13">
    <property type="entry name" value="AT30094P"/>
    <property type="match status" value="1"/>
</dbReference>
<accession>A0A3E3JZT1</accession>
<protein>
    <submittedName>
        <fullName evidence="3">Phosphatase PAP2 family protein</fullName>
    </submittedName>
</protein>
<dbReference type="InterPro" id="IPR036938">
    <property type="entry name" value="PAP2/HPO_sf"/>
</dbReference>
<feature type="domain" description="Phosphatidic acid phosphatase type 2/haloperoxidase" evidence="2">
    <location>
        <begin position="47"/>
        <end position="160"/>
    </location>
</feature>
<comment type="caution">
    <text evidence="3">The sequence shown here is derived from an EMBL/GenBank/DDBJ whole genome shotgun (WGS) entry which is preliminary data.</text>
</comment>
<name>A0A3E3JZT1_9FIRM</name>
<dbReference type="SUPFAM" id="SSF48317">
    <property type="entry name" value="Acid phosphatase/Vanadium-dependent haloperoxidase"/>
    <property type="match status" value="1"/>
</dbReference>
<feature type="transmembrane region" description="Helical" evidence="1">
    <location>
        <begin position="121"/>
        <end position="139"/>
    </location>
</feature>
<keyword evidence="4" id="KW-1185">Reference proteome</keyword>
<keyword evidence="1" id="KW-1133">Transmembrane helix</keyword>
<dbReference type="SMART" id="SM00014">
    <property type="entry name" value="acidPPc"/>
    <property type="match status" value="1"/>
</dbReference>
<dbReference type="AlphaFoldDB" id="A0A3E3JZT1"/>
<feature type="transmembrane region" description="Helical" evidence="1">
    <location>
        <begin position="175"/>
        <end position="194"/>
    </location>
</feature>
<sequence>MNLLWFLEGIRTPAGNDFFQFVTCFGQETFLLSVLCFFYWCYDKKFARRIGLTYFSSGLVVQNLKIIFRIPRPWILDPDFHPVQSAIPHATGYSFPSGHTQGATSLFASLALGSKQRSTKFLFTASFLLVGFSRMYLGVHTPKDVLTSLVISLGFSVAYSRYADILFRKIRTLSAVLAGISCFVLASAFLLVKYDGLPSMYAADTIKAAGAGLGFALGLWLEETYLHFSTATRTRMGQLLKLALGLGSTLTWKLFLSGWSALLLWKVFEYAFLVVWILFLYPALFTSVQKNI</sequence>
<dbReference type="PANTHER" id="PTHR14969">
    <property type="entry name" value="SPHINGOSINE-1-PHOSPHATE PHOSPHOHYDROLASE"/>
    <property type="match status" value="1"/>
</dbReference>
<feature type="transmembrane region" description="Helical" evidence="1">
    <location>
        <begin position="145"/>
        <end position="163"/>
    </location>
</feature>
<reference evidence="3 4" key="1">
    <citation type="submission" date="2018-08" db="EMBL/GenBank/DDBJ databases">
        <title>A genome reference for cultivated species of the human gut microbiota.</title>
        <authorList>
            <person name="Zou Y."/>
            <person name="Xue W."/>
            <person name="Luo G."/>
        </authorList>
    </citation>
    <scope>NUCLEOTIDE SEQUENCE [LARGE SCALE GENOMIC DNA]</scope>
    <source>
        <strain evidence="3 4">AF37-2AT</strain>
    </source>
</reference>
<dbReference type="InterPro" id="IPR000326">
    <property type="entry name" value="PAP2/HPO"/>
</dbReference>
<dbReference type="GeneID" id="97193448"/>
<keyword evidence="1" id="KW-0472">Membrane</keyword>
<evidence type="ECO:0000313" key="4">
    <source>
        <dbReference type="Proteomes" id="UP000261080"/>
    </source>
</evidence>
<dbReference type="Pfam" id="PF01569">
    <property type="entry name" value="PAP2"/>
    <property type="match status" value="1"/>
</dbReference>